<keyword evidence="7" id="KW-0560">Oxidoreductase</keyword>
<sequence>MNWRKFVLNNGLHLSFAVALVATMGSLYLSEILRYEPCKLCWIQRIFMYPMVVLFAVATVRKDYKVYTYALPLAIGGGLFSIYHYSIQKIPFLQDSAASCGLVPCNTDALDWFGFITIPLLALIAFIIIAVLQWLIRKAQ</sequence>
<keyword evidence="5" id="KW-0249">Electron transport</keyword>
<dbReference type="PANTHER" id="PTHR43469">
    <property type="entry name" value="DISULFIDE FORMATION PROTEIN-RELATED"/>
    <property type="match status" value="1"/>
</dbReference>
<dbReference type="HAMAP" id="MF_00287">
    <property type="entry name" value="BdbC"/>
    <property type="match status" value="1"/>
</dbReference>
<comment type="caution">
    <text evidence="13">The sequence shown here is derived from an EMBL/GenBank/DDBJ whole genome shotgun (WGS) entry which is preliminary data.</text>
</comment>
<dbReference type="RefSeq" id="WP_144932042.1">
    <property type="nucleotide sequence ID" value="NZ_JBHTIU010000039.1"/>
</dbReference>
<keyword evidence="3" id="KW-0813">Transport</keyword>
<dbReference type="InterPro" id="IPR023380">
    <property type="entry name" value="DsbB-like_sf"/>
</dbReference>
<evidence type="ECO:0000256" key="12">
    <source>
        <dbReference type="SAM" id="Phobius"/>
    </source>
</evidence>
<keyword evidence="6 12" id="KW-1133">Transmembrane helix</keyword>
<dbReference type="PIRSF" id="PIRSF036659">
    <property type="entry name" value="BdbC"/>
    <property type="match status" value="1"/>
</dbReference>
<keyword evidence="14" id="KW-1185">Reference proteome</keyword>
<dbReference type="NCBIfam" id="NF002849">
    <property type="entry name" value="PRK03113.1"/>
    <property type="match status" value="1"/>
</dbReference>
<evidence type="ECO:0000256" key="8">
    <source>
        <dbReference type="ARBA" id="ARBA00023136"/>
    </source>
</evidence>
<keyword evidence="8 12" id="KW-0472">Membrane</keyword>
<comment type="subcellular location">
    <subcellularLocation>
        <location evidence="1">Membrane</location>
        <topology evidence="1">Multi-pass membrane protein</topology>
    </subcellularLocation>
</comment>
<protein>
    <submittedName>
        <fullName evidence="13">Disulfide oxidoreductase</fullName>
    </submittedName>
</protein>
<proteinExistence type="inferred from homology"/>
<dbReference type="Pfam" id="PF02600">
    <property type="entry name" value="DsbB"/>
    <property type="match status" value="1"/>
</dbReference>
<dbReference type="Proteomes" id="UP001597120">
    <property type="component" value="Unassembled WGS sequence"/>
</dbReference>
<evidence type="ECO:0000256" key="1">
    <source>
        <dbReference type="ARBA" id="ARBA00004141"/>
    </source>
</evidence>
<evidence type="ECO:0000256" key="6">
    <source>
        <dbReference type="ARBA" id="ARBA00022989"/>
    </source>
</evidence>
<evidence type="ECO:0000256" key="10">
    <source>
        <dbReference type="ARBA" id="ARBA00023186"/>
    </source>
</evidence>
<evidence type="ECO:0000256" key="7">
    <source>
        <dbReference type="ARBA" id="ARBA00023002"/>
    </source>
</evidence>
<evidence type="ECO:0000256" key="4">
    <source>
        <dbReference type="ARBA" id="ARBA00022692"/>
    </source>
</evidence>
<feature type="transmembrane region" description="Helical" evidence="12">
    <location>
        <begin position="12"/>
        <end position="30"/>
    </location>
</feature>
<dbReference type="Gene3D" id="1.20.1550.10">
    <property type="entry name" value="DsbB-like"/>
    <property type="match status" value="1"/>
</dbReference>
<dbReference type="EMBL" id="JBHTIU010000039">
    <property type="protein sequence ID" value="MFD0870098.1"/>
    <property type="molecule type" value="Genomic_DNA"/>
</dbReference>
<gene>
    <name evidence="13" type="ORF">ACFQ03_13130</name>
</gene>
<name>A0ABW3D9D0_9BACL</name>
<comment type="similarity">
    <text evidence="2">Belongs to the DsbB family. BdbC subfamily.</text>
</comment>
<reference evidence="14" key="1">
    <citation type="journal article" date="2019" name="Int. J. Syst. Evol. Microbiol.">
        <title>The Global Catalogue of Microorganisms (GCM) 10K type strain sequencing project: providing services to taxonomists for standard genome sequencing and annotation.</title>
        <authorList>
            <consortium name="The Broad Institute Genomics Platform"/>
            <consortium name="The Broad Institute Genome Sequencing Center for Infectious Disease"/>
            <person name="Wu L."/>
            <person name="Ma J."/>
        </authorList>
    </citation>
    <scope>NUCLEOTIDE SEQUENCE [LARGE SCALE GENOMIC DNA]</scope>
    <source>
        <strain evidence="14">CCUG 57263</strain>
    </source>
</reference>
<feature type="transmembrane region" description="Helical" evidence="12">
    <location>
        <begin position="112"/>
        <end position="136"/>
    </location>
</feature>
<dbReference type="PANTHER" id="PTHR43469:SF1">
    <property type="entry name" value="SPBETA PROPHAGE-DERIVED DISULFIDE BOND FORMATION PROTEIN B"/>
    <property type="match status" value="1"/>
</dbReference>
<feature type="transmembrane region" description="Helical" evidence="12">
    <location>
        <begin position="67"/>
        <end position="86"/>
    </location>
</feature>
<dbReference type="SUPFAM" id="SSF158442">
    <property type="entry name" value="DsbB-like"/>
    <property type="match status" value="1"/>
</dbReference>
<organism evidence="13 14">
    <name type="scientific">Paenibacillus residui</name>
    <dbReference type="NCBI Taxonomy" id="629724"/>
    <lineage>
        <taxon>Bacteria</taxon>
        <taxon>Bacillati</taxon>
        <taxon>Bacillota</taxon>
        <taxon>Bacilli</taxon>
        <taxon>Bacillales</taxon>
        <taxon>Paenibacillaceae</taxon>
        <taxon>Paenibacillus</taxon>
    </lineage>
</organism>
<keyword evidence="10" id="KW-0143">Chaperone</keyword>
<evidence type="ECO:0000313" key="14">
    <source>
        <dbReference type="Proteomes" id="UP001597120"/>
    </source>
</evidence>
<evidence type="ECO:0000256" key="2">
    <source>
        <dbReference type="ARBA" id="ARBA00007602"/>
    </source>
</evidence>
<dbReference type="InterPro" id="IPR003752">
    <property type="entry name" value="DiS_bond_form_DsbB/BdbC"/>
</dbReference>
<keyword evidence="4 12" id="KW-0812">Transmembrane</keyword>
<keyword evidence="9" id="KW-1015">Disulfide bond</keyword>
<evidence type="ECO:0000256" key="9">
    <source>
        <dbReference type="ARBA" id="ARBA00023157"/>
    </source>
</evidence>
<evidence type="ECO:0000313" key="13">
    <source>
        <dbReference type="EMBL" id="MFD0870098.1"/>
    </source>
</evidence>
<evidence type="ECO:0000256" key="11">
    <source>
        <dbReference type="ARBA" id="ARBA00023284"/>
    </source>
</evidence>
<dbReference type="InterPro" id="IPR012187">
    <property type="entry name" value="Disulphide_bond_form_BdbC"/>
</dbReference>
<evidence type="ECO:0000256" key="5">
    <source>
        <dbReference type="ARBA" id="ARBA00022982"/>
    </source>
</evidence>
<keyword evidence="11" id="KW-0676">Redox-active center</keyword>
<evidence type="ECO:0000256" key="3">
    <source>
        <dbReference type="ARBA" id="ARBA00022448"/>
    </source>
</evidence>
<accession>A0ABW3D9D0</accession>
<feature type="transmembrane region" description="Helical" evidence="12">
    <location>
        <begin position="42"/>
        <end position="60"/>
    </location>
</feature>